<gene>
    <name evidence="3" type="ORF">BJD16_16310</name>
</gene>
<dbReference type="SUPFAM" id="SSF49401">
    <property type="entry name" value="Bacterial adhesins"/>
    <property type="match status" value="1"/>
</dbReference>
<feature type="domain" description="Fimbrial-type adhesion" evidence="2">
    <location>
        <begin position="35"/>
        <end position="182"/>
    </location>
</feature>
<dbReference type="Gene3D" id="2.60.40.1090">
    <property type="entry name" value="Fimbrial-type adhesion domain"/>
    <property type="match status" value="1"/>
</dbReference>
<feature type="chain" id="PRO_5010309669" evidence="1">
    <location>
        <begin position="24"/>
        <end position="183"/>
    </location>
</feature>
<dbReference type="InterPro" id="IPR000259">
    <property type="entry name" value="Adhesion_dom_fimbrial"/>
</dbReference>
<evidence type="ECO:0000259" key="2">
    <source>
        <dbReference type="Pfam" id="PF00419"/>
    </source>
</evidence>
<dbReference type="AlphaFoldDB" id="A0A1S2CTZ2"/>
<dbReference type="Proteomes" id="UP000179934">
    <property type="component" value="Unassembled WGS sequence"/>
</dbReference>
<dbReference type="RefSeq" id="WP_042023091.1">
    <property type="nucleotide sequence ID" value="NZ_CDBW01000039.1"/>
</dbReference>
<dbReference type="EMBL" id="MKFU01000021">
    <property type="protein sequence ID" value="OHY91518.1"/>
    <property type="molecule type" value="Genomic_DNA"/>
</dbReference>
<name>A0A1S2CTZ2_AERSO</name>
<reference evidence="3 4" key="1">
    <citation type="submission" date="2016-09" db="EMBL/GenBank/DDBJ databases">
        <title>Draft Genome Sequence of Aeromonas sobria Strain 08005, Isolated from Sick Rana catesbeiana.</title>
        <authorList>
            <person name="Yang Q."/>
        </authorList>
    </citation>
    <scope>NUCLEOTIDE SEQUENCE [LARGE SCALE GENOMIC DNA]</scope>
    <source>
        <strain evidence="3 4">08005</strain>
    </source>
</reference>
<feature type="signal peptide" evidence="1">
    <location>
        <begin position="1"/>
        <end position="23"/>
    </location>
</feature>
<dbReference type="OrthoDB" id="6522787at2"/>
<sequence length="183" mass="18282">MKANNILVAMGVGSMLLCGSAVAAGGAGSGSGKVTFNGEIINAPCSVASESVNQVVEMGQITTKELVKGGESNSQPFSIKLLNCEITPDEDAVKVTFSGIKDPVEPSLLVIGGGQAAGAGIKMTAPGTGAAIVLGEPTAAFGLVNGDNELPFSAVLKGYADQTANPLKAGAFTAVTNFTLSYE</sequence>
<dbReference type="PANTHER" id="PTHR33420:SF26">
    <property type="entry name" value="FIMBRIAL SUBUNIT"/>
    <property type="match status" value="1"/>
</dbReference>
<dbReference type="STRING" id="646.BJD16_16310"/>
<dbReference type="InterPro" id="IPR050263">
    <property type="entry name" value="Bact_Fimbrial_Adh_Pro"/>
</dbReference>
<proteinExistence type="predicted"/>
<dbReference type="GO" id="GO:0009289">
    <property type="term" value="C:pilus"/>
    <property type="evidence" value="ECO:0007669"/>
    <property type="project" value="InterPro"/>
</dbReference>
<organism evidence="3 4">
    <name type="scientific">Aeromonas sobria</name>
    <dbReference type="NCBI Taxonomy" id="646"/>
    <lineage>
        <taxon>Bacteria</taxon>
        <taxon>Pseudomonadati</taxon>
        <taxon>Pseudomonadota</taxon>
        <taxon>Gammaproteobacteria</taxon>
        <taxon>Aeromonadales</taxon>
        <taxon>Aeromonadaceae</taxon>
        <taxon>Aeromonas</taxon>
    </lineage>
</organism>
<accession>A0A1S2CTZ2</accession>
<dbReference type="InterPro" id="IPR036937">
    <property type="entry name" value="Adhesion_dom_fimbrial_sf"/>
</dbReference>
<keyword evidence="1" id="KW-0732">Signal</keyword>
<dbReference type="PANTHER" id="PTHR33420">
    <property type="entry name" value="FIMBRIAL SUBUNIT ELFA-RELATED"/>
    <property type="match status" value="1"/>
</dbReference>
<comment type="caution">
    <text evidence="3">The sequence shown here is derived from an EMBL/GenBank/DDBJ whole genome shotgun (WGS) entry which is preliminary data.</text>
</comment>
<evidence type="ECO:0000313" key="3">
    <source>
        <dbReference type="EMBL" id="OHY91518.1"/>
    </source>
</evidence>
<evidence type="ECO:0000313" key="4">
    <source>
        <dbReference type="Proteomes" id="UP000179934"/>
    </source>
</evidence>
<evidence type="ECO:0000256" key="1">
    <source>
        <dbReference type="SAM" id="SignalP"/>
    </source>
</evidence>
<dbReference type="GO" id="GO:0043709">
    <property type="term" value="P:cell adhesion involved in single-species biofilm formation"/>
    <property type="evidence" value="ECO:0007669"/>
    <property type="project" value="TreeGrafter"/>
</dbReference>
<dbReference type="GeneID" id="58923755"/>
<protein>
    <submittedName>
        <fullName evidence="3">Fimbrial protein</fullName>
    </submittedName>
</protein>
<dbReference type="InterPro" id="IPR008966">
    <property type="entry name" value="Adhesion_dom_sf"/>
</dbReference>
<dbReference type="Pfam" id="PF00419">
    <property type="entry name" value="Fimbrial"/>
    <property type="match status" value="1"/>
</dbReference>